<evidence type="ECO:0008006" key="3">
    <source>
        <dbReference type="Google" id="ProtNLM"/>
    </source>
</evidence>
<dbReference type="EMBL" id="BRVP01000019">
    <property type="protein sequence ID" value="GLB53533.1"/>
    <property type="molecule type" value="Genomic_DNA"/>
</dbReference>
<dbReference type="InterPro" id="IPR038695">
    <property type="entry name" value="Saro_0823-like_sf"/>
</dbReference>
<sequence length="169" mass="19416">MKKYTTKIVIGLISLGFLSSYVISTYKGYKNQNQSITVKDIPFTKEGNLQILDSTETILKNLEIEIANTDYETQTGLMYRSTMKENRGMLFVFNKEAMHSFYMRNTKIPLDIIYINKDFEIVSAAKNTIPFDKTSLPSEYPVMYVLEINGGKMDEWNISIGDKIAFTKD</sequence>
<comment type="caution">
    <text evidence="1">The sequence shown here is derived from an EMBL/GenBank/DDBJ whole genome shotgun (WGS) entry which is preliminary data.</text>
</comment>
<evidence type="ECO:0000313" key="2">
    <source>
        <dbReference type="Proteomes" id="UP001143545"/>
    </source>
</evidence>
<dbReference type="PANTHER" id="PTHR37953:SF1">
    <property type="entry name" value="UPF0127 PROTEIN MJ1496"/>
    <property type="match status" value="1"/>
</dbReference>
<dbReference type="Gene3D" id="2.60.120.1140">
    <property type="entry name" value="Protein of unknown function DUF192"/>
    <property type="match status" value="1"/>
</dbReference>
<organism evidence="1 2">
    <name type="scientific">Neptunitalea chrysea</name>
    <dbReference type="NCBI Taxonomy" id="1647581"/>
    <lineage>
        <taxon>Bacteria</taxon>
        <taxon>Pseudomonadati</taxon>
        <taxon>Bacteroidota</taxon>
        <taxon>Flavobacteriia</taxon>
        <taxon>Flavobacteriales</taxon>
        <taxon>Flavobacteriaceae</taxon>
        <taxon>Neptunitalea</taxon>
    </lineage>
</organism>
<keyword evidence="2" id="KW-1185">Reference proteome</keyword>
<gene>
    <name evidence="1" type="ORF">NBRC110019_25740</name>
</gene>
<protein>
    <recommendedName>
        <fullName evidence="3">DUF192 domain-containing protein</fullName>
    </recommendedName>
</protein>
<proteinExistence type="predicted"/>
<dbReference type="Pfam" id="PF02643">
    <property type="entry name" value="DUF192"/>
    <property type="match status" value="1"/>
</dbReference>
<dbReference type="InterPro" id="IPR003795">
    <property type="entry name" value="DUF192"/>
</dbReference>
<name>A0A9W6B998_9FLAO</name>
<evidence type="ECO:0000313" key="1">
    <source>
        <dbReference type="EMBL" id="GLB53533.1"/>
    </source>
</evidence>
<dbReference type="AlphaFoldDB" id="A0A9W6B998"/>
<accession>A0A9W6B998</accession>
<dbReference type="RefSeq" id="WP_281755563.1">
    <property type="nucleotide sequence ID" value="NZ_BRVP01000019.1"/>
</dbReference>
<reference evidence="1" key="1">
    <citation type="submission" date="2022-07" db="EMBL/GenBank/DDBJ databases">
        <title>Taxonomy of Novel Oxalotrophic and Methylotrophic Bacteria.</title>
        <authorList>
            <person name="Sahin N."/>
            <person name="Tani A."/>
        </authorList>
    </citation>
    <scope>NUCLEOTIDE SEQUENCE</scope>
    <source>
        <strain evidence="1">AM327</strain>
    </source>
</reference>
<dbReference type="Proteomes" id="UP001143545">
    <property type="component" value="Unassembled WGS sequence"/>
</dbReference>
<dbReference type="PANTHER" id="PTHR37953">
    <property type="entry name" value="UPF0127 PROTEIN MJ1496"/>
    <property type="match status" value="1"/>
</dbReference>